<accession>A0ABX7I895</accession>
<dbReference type="EMBL" id="CP056775">
    <property type="protein sequence ID" value="QRR02100.1"/>
    <property type="molecule type" value="Genomic_DNA"/>
</dbReference>
<dbReference type="SUPFAM" id="SSF56954">
    <property type="entry name" value="Outer membrane efflux proteins (OEP)"/>
    <property type="match status" value="1"/>
</dbReference>
<dbReference type="PANTHER" id="PTHR30026">
    <property type="entry name" value="OUTER MEMBRANE PROTEIN TOLC"/>
    <property type="match status" value="1"/>
</dbReference>
<keyword evidence="7" id="KW-0998">Cell outer membrane</keyword>
<evidence type="ECO:0000256" key="6">
    <source>
        <dbReference type="ARBA" id="ARBA00023136"/>
    </source>
</evidence>
<evidence type="ECO:0000256" key="7">
    <source>
        <dbReference type="ARBA" id="ARBA00023237"/>
    </source>
</evidence>
<keyword evidence="5" id="KW-0812">Transmembrane</keyword>
<dbReference type="InterPro" id="IPR003423">
    <property type="entry name" value="OMP_efflux"/>
</dbReference>
<reference evidence="8 9" key="1">
    <citation type="submission" date="2020-06" db="EMBL/GenBank/DDBJ databases">
        <title>Dyadobacter sandarakinus sp. nov., isolated from the soil of the Arctic Yellow River Station.</title>
        <authorList>
            <person name="Zhang Y."/>
            <person name="Peng F."/>
        </authorList>
    </citation>
    <scope>NUCLEOTIDE SEQUENCE [LARGE SCALE GENOMIC DNA]</scope>
    <source>
        <strain evidence="8 9">Q3-56</strain>
    </source>
</reference>
<keyword evidence="4" id="KW-1134">Transmembrane beta strand</keyword>
<keyword evidence="9" id="KW-1185">Reference proteome</keyword>
<keyword evidence="3" id="KW-0813">Transport</keyword>
<evidence type="ECO:0000256" key="4">
    <source>
        <dbReference type="ARBA" id="ARBA00022452"/>
    </source>
</evidence>
<dbReference type="Gene3D" id="1.20.1600.10">
    <property type="entry name" value="Outer membrane efflux proteins (OEP)"/>
    <property type="match status" value="1"/>
</dbReference>
<sequence length="477" mass="53565">MFRSILPKYPPGSYRRFRIRTFCLLLLLIAFFPCLKSSAQTVSLQQVLDEGTRNFPFLKSKQAEVRSAEQRVRSVKSDYLPSLIVQDQYTFSTNNSVAGAFLPNEGSALSPSGGIRPDNIYTGVFGSFTTLMVDWKVFNFGKIKANVKSAKAEVSRSQADFDNELFQHQVRTIDAYLLLLINQKLVEAQRQNLQRALVFKRVTDAAVSSGMRPGVDSSLAAAEYAKARLLLLESQRTEKAQRLRLSELTGELRDSIQVDTLDFYSRLPASTLGETSFLKNPALRLAQTQIDASQARSLAIRRAFLPSVSIVGAGWARGSGVSNRDDSFRTDFASGVNYQVYNYLIGISTRWNLTSIVRVRNDYKSEQFQAERFKAIYQTQKLQLDRQAREADMQLQLSLEQARLTPVQLGAARRAFGQAEARYQSGMTDLFTLAQSVNTLNRAEIDRFITNGNVWRSLLMKAAAAGDLSMFLNEAER</sequence>
<dbReference type="InterPro" id="IPR051906">
    <property type="entry name" value="TolC-like"/>
</dbReference>
<evidence type="ECO:0000313" key="9">
    <source>
        <dbReference type="Proteomes" id="UP000612680"/>
    </source>
</evidence>
<proteinExistence type="inferred from homology"/>
<evidence type="ECO:0000313" key="8">
    <source>
        <dbReference type="EMBL" id="QRR02100.1"/>
    </source>
</evidence>
<dbReference type="Pfam" id="PF02321">
    <property type="entry name" value="OEP"/>
    <property type="match status" value="2"/>
</dbReference>
<dbReference type="RefSeq" id="WP_204656611.1">
    <property type="nucleotide sequence ID" value="NZ_CP056775.1"/>
</dbReference>
<evidence type="ECO:0000256" key="5">
    <source>
        <dbReference type="ARBA" id="ARBA00022692"/>
    </source>
</evidence>
<gene>
    <name evidence="8" type="ORF">HWI92_14895</name>
</gene>
<keyword evidence="6" id="KW-0472">Membrane</keyword>
<dbReference type="PANTHER" id="PTHR30026:SF20">
    <property type="entry name" value="OUTER MEMBRANE PROTEIN TOLC"/>
    <property type="match status" value="1"/>
</dbReference>
<protein>
    <submittedName>
        <fullName evidence="8">TolC family protein</fullName>
    </submittedName>
</protein>
<name>A0ABX7I895_9BACT</name>
<organism evidence="8 9">
    <name type="scientific">Dyadobacter sandarakinus</name>
    <dbReference type="NCBI Taxonomy" id="2747268"/>
    <lineage>
        <taxon>Bacteria</taxon>
        <taxon>Pseudomonadati</taxon>
        <taxon>Bacteroidota</taxon>
        <taxon>Cytophagia</taxon>
        <taxon>Cytophagales</taxon>
        <taxon>Spirosomataceae</taxon>
        <taxon>Dyadobacter</taxon>
    </lineage>
</organism>
<dbReference type="Proteomes" id="UP000612680">
    <property type="component" value="Chromosome"/>
</dbReference>
<comment type="subcellular location">
    <subcellularLocation>
        <location evidence="1">Cell outer membrane</location>
    </subcellularLocation>
</comment>
<evidence type="ECO:0000256" key="3">
    <source>
        <dbReference type="ARBA" id="ARBA00022448"/>
    </source>
</evidence>
<comment type="similarity">
    <text evidence="2">Belongs to the outer membrane factor (OMF) (TC 1.B.17) family.</text>
</comment>
<evidence type="ECO:0000256" key="2">
    <source>
        <dbReference type="ARBA" id="ARBA00007613"/>
    </source>
</evidence>
<evidence type="ECO:0000256" key="1">
    <source>
        <dbReference type="ARBA" id="ARBA00004442"/>
    </source>
</evidence>